<dbReference type="GO" id="GO:0051082">
    <property type="term" value="F:unfolded protein binding"/>
    <property type="evidence" value="ECO:0007669"/>
    <property type="project" value="UniProtKB-UniRule"/>
</dbReference>
<organism evidence="9 10">
    <name type="scientific">Mogibacterium timidum</name>
    <dbReference type="NCBI Taxonomy" id="35519"/>
    <lineage>
        <taxon>Bacteria</taxon>
        <taxon>Bacillati</taxon>
        <taxon>Bacillota</taxon>
        <taxon>Clostridia</taxon>
        <taxon>Peptostreptococcales</taxon>
        <taxon>Anaerovoracaceae</taxon>
        <taxon>Mogibacterium</taxon>
    </lineage>
</organism>
<evidence type="ECO:0000256" key="2">
    <source>
        <dbReference type="ARBA" id="ARBA00022741"/>
    </source>
</evidence>
<protein>
    <recommendedName>
        <fullName evidence="5">Chaperone protein HtpG</fullName>
    </recommendedName>
    <alternativeName>
        <fullName evidence="5">Heat shock protein HtpG</fullName>
    </alternativeName>
    <alternativeName>
        <fullName evidence="5">High temperature protein G</fullName>
    </alternativeName>
</protein>
<dbReference type="NCBIfam" id="NF003555">
    <property type="entry name" value="PRK05218.1"/>
    <property type="match status" value="1"/>
</dbReference>
<dbReference type="EMBL" id="JABXYR010000001">
    <property type="protein sequence ID" value="NWO23187.1"/>
    <property type="molecule type" value="Genomic_DNA"/>
</dbReference>
<dbReference type="InterPro" id="IPR020568">
    <property type="entry name" value="Ribosomal_Su5_D2-typ_SF"/>
</dbReference>
<evidence type="ECO:0000256" key="5">
    <source>
        <dbReference type="HAMAP-Rule" id="MF_00505"/>
    </source>
</evidence>
<feature type="binding site" evidence="6">
    <location>
        <position position="77"/>
    </location>
    <ligand>
        <name>ATP</name>
        <dbReference type="ChEBI" id="CHEBI:30616"/>
    </ligand>
</feature>
<dbReference type="InterPro" id="IPR036890">
    <property type="entry name" value="HATPase_C_sf"/>
</dbReference>
<evidence type="ECO:0000256" key="3">
    <source>
        <dbReference type="ARBA" id="ARBA00022840"/>
    </source>
</evidence>
<dbReference type="InterPro" id="IPR001404">
    <property type="entry name" value="Hsp90_fam"/>
</dbReference>
<dbReference type="RefSeq" id="WP_178978370.1">
    <property type="nucleotide sequence ID" value="NZ_JABXYR010000001.1"/>
</dbReference>
<feature type="binding site" evidence="6">
    <location>
        <begin position="118"/>
        <end position="123"/>
    </location>
    <ligand>
        <name>ATP</name>
        <dbReference type="ChEBI" id="CHEBI:30616"/>
    </ligand>
</feature>
<dbReference type="Proteomes" id="UP000526307">
    <property type="component" value="Unassembled WGS sequence"/>
</dbReference>
<evidence type="ECO:0000256" key="7">
    <source>
        <dbReference type="SAM" id="Coils"/>
    </source>
</evidence>
<evidence type="ECO:0000313" key="9">
    <source>
        <dbReference type="EMBL" id="NWO23187.1"/>
    </source>
</evidence>
<dbReference type="InterPro" id="IPR019805">
    <property type="entry name" value="Heat_shock_protein_90_CS"/>
</dbReference>
<comment type="caution">
    <text evidence="9">The sequence shown here is derived from an EMBL/GenBank/DDBJ whole genome shotgun (WGS) entry which is preliminary data.</text>
</comment>
<dbReference type="GO" id="GO:0140662">
    <property type="term" value="F:ATP-dependent protein folding chaperone"/>
    <property type="evidence" value="ECO:0007669"/>
    <property type="project" value="InterPro"/>
</dbReference>
<dbReference type="SMART" id="SM00387">
    <property type="entry name" value="HATPase_c"/>
    <property type="match status" value="1"/>
</dbReference>
<evidence type="ECO:0000256" key="1">
    <source>
        <dbReference type="ARBA" id="ARBA00008239"/>
    </source>
</evidence>
<comment type="function">
    <text evidence="5">Molecular chaperone. Has ATPase activity.</text>
</comment>
<dbReference type="InterPro" id="IPR003594">
    <property type="entry name" value="HATPase_dom"/>
</dbReference>
<accession>A0A7Y8VRP9</accession>
<dbReference type="SUPFAM" id="SSF110942">
    <property type="entry name" value="HSP90 C-terminal domain"/>
    <property type="match status" value="1"/>
</dbReference>
<gene>
    <name evidence="5 9" type="primary">htpG</name>
    <name evidence="9" type="ORF">HW270_03705</name>
</gene>
<dbReference type="SUPFAM" id="SSF55874">
    <property type="entry name" value="ATPase domain of HSP90 chaperone/DNA topoisomerase II/histidine kinase"/>
    <property type="match status" value="1"/>
</dbReference>
<feature type="binding site" evidence="6">
    <location>
        <position position="90"/>
    </location>
    <ligand>
        <name>ATP</name>
        <dbReference type="ChEBI" id="CHEBI:30616"/>
    </ligand>
</feature>
<dbReference type="AlphaFoldDB" id="A0A7Y8VRP9"/>
<comment type="subcellular location">
    <subcellularLocation>
        <location evidence="5">Cytoplasm</location>
    </subcellularLocation>
</comment>
<dbReference type="PROSITE" id="PS00298">
    <property type="entry name" value="HSP90"/>
    <property type="match status" value="1"/>
</dbReference>
<keyword evidence="3 5" id="KW-0067">ATP-binding</keyword>
<dbReference type="Gene3D" id="1.20.120.790">
    <property type="entry name" value="Heat shock protein 90, C-terminal domain"/>
    <property type="match status" value="1"/>
</dbReference>
<comment type="caution">
    <text evidence="5">Lacks conserved residue(s) required for the propagation of feature annotation.</text>
</comment>
<sequence length="644" mass="73719">MEKIQFKAESQRLLDLMINSIYTNREIFLREIISNASDAIDKRYYKETVEGRTGLSRDDFEIRITPDKEAGTITVSDNGIGMTREELENNLGIIASSGSLKFKSENAEAMEDTDIIGQFGVGFYSAFMVAKRIKVVSRAFGADQAYVWESEGADGFTIEETERAEAGTDIILYLRDDTDDDKYSEFLEEYRLRSIVKQYSDYIRYPIMMSVTKQRQKPATDEEKAAEDYKPEYETFTEDDKLNSMVPLWKTKKSDITDEQYNDFYKKTYMAWSDPLKVIHTNVEGVISYDALLFIPSDVPFNFYSKDFKRGLQLYSSGVLIMDKCEDLLPSYFGFVSGLVDSPDLSLNISREMLQQDRQLRAIAQRLEKKLLQAFGEMRDREPEKYEQFFDKFGIQLKYGVYDNYGADKGKIKDLLLYYSGTTEAMSTLKDYVSRMPEDQKYIYYAAGESRSKIKMMPQMDLFTEKGYEVLYCTDEIDEFALMMMRAYDSKEFKNISDKDLGFEQSDDEKKAQEEKNEAAKDVLAAIKDALGNKVSSVILSARLKNHPVCFATADGVSIEMEKILKAQAAMSGNKEMSEVEADKVLELNGDMPFFEAIKQAVSDGDNDKVSDYAHLLYDQALILEGMPVEDPIAFGDRICKLMK</sequence>
<dbReference type="PIRSF" id="PIRSF002583">
    <property type="entry name" value="Hsp90"/>
    <property type="match status" value="1"/>
</dbReference>
<dbReference type="Gene3D" id="3.30.230.80">
    <property type="match status" value="1"/>
</dbReference>
<dbReference type="CDD" id="cd16927">
    <property type="entry name" value="HATPase_Hsp90-like"/>
    <property type="match status" value="1"/>
</dbReference>
<dbReference type="Gene3D" id="3.40.50.11260">
    <property type="match status" value="1"/>
</dbReference>
<dbReference type="PANTHER" id="PTHR11528">
    <property type="entry name" value="HEAT SHOCK PROTEIN 90 FAMILY MEMBER"/>
    <property type="match status" value="1"/>
</dbReference>
<reference evidence="9 10" key="1">
    <citation type="submission" date="2020-06" db="EMBL/GenBank/DDBJ databases">
        <title>Mogibacterium timidum strain W9173 genomic sequence.</title>
        <authorList>
            <person name="Wade W.G."/>
            <person name="Johnston C.D."/>
            <person name="Chen T."/>
            <person name="Dewhirst F.E."/>
        </authorList>
    </citation>
    <scope>NUCLEOTIDE SEQUENCE [LARGE SCALE GENOMIC DNA]</scope>
    <source>
        <strain evidence="9 10">W9173</strain>
    </source>
</reference>
<feature type="region of interest" description="A; substrate-binding" evidence="5">
    <location>
        <begin position="1"/>
        <end position="351"/>
    </location>
</feature>
<feature type="region of interest" description="C" evidence="5">
    <location>
        <begin position="564"/>
        <end position="644"/>
    </location>
</feature>
<feature type="binding site" evidence="6">
    <location>
        <position position="351"/>
    </location>
    <ligand>
        <name>ATP</name>
        <dbReference type="ChEBI" id="CHEBI:30616"/>
    </ligand>
</feature>
<keyword evidence="4 5" id="KW-0143">Chaperone</keyword>
<name>A0A7Y8VRP9_9FIRM</name>
<dbReference type="Pfam" id="PF13589">
    <property type="entry name" value="HATPase_c_3"/>
    <property type="match status" value="1"/>
</dbReference>
<keyword evidence="2 5" id="KW-0547">Nucleotide-binding</keyword>
<evidence type="ECO:0000313" key="10">
    <source>
        <dbReference type="Proteomes" id="UP000526307"/>
    </source>
</evidence>
<evidence type="ECO:0000256" key="4">
    <source>
        <dbReference type="ARBA" id="ARBA00023186"/>
    </source>
</evidence>
<feature type="binding site" evidence="6">
    <location>
        <position position="31"/>
    </location>
    <ligand>
        <name>ATP</name>
        <dbReference type="ChEBI" id="CHEBI:30616"/>
    </ligand>
</feature>
<feature type="binding site" evidence="6">
    <location>
        <position position="35"/>
    </location>
    <ligand>
        <name>ATP</name>
        <dbReference type="ChEBI" id="CHEBI:30616"/>
    </ligand>
</feature>
<dbReference type="Gene3D" id="3.30.565.10">
    <property type="entry name" value="Histidine kinase-like ATPase, C-terminal domain"/>
    <property type="match status" value="1"/>
</dbReference>
<keyword evidence="7" id="KW-0175">Coiled coil</keyword>
<dbReference type="GO" id="GO:0016887">
    <property type="term" value="F:ATP hydrolysis activity"/>
    <property type="evidence" value="ECO:0007669"/>
    <property type="project" value="InterPro"/>
</dbReference>
<dbReference type="GO" id="GO:0005737">
    <property type="term" value="C:cytoplasm"/>
    <property type="evidence" value="ECO:0007669"/>
    <property type="project" value="UniProtKB-SubCell"/>
</dbReference>
<keyword evidence="5" id="KW-0346">Stress response</keyword>
<evidence type="ECO:0000256" key="6">
    <source>
        <dbReference type="PIRSR" id="PIRSR002583-1"/>
    </source>
</evidence>
<dbReference type="Pfam" id="PF00183">
    <property type="entry name" value="HSP90"/>
    <property type="match status" value="1"/>
</dbReference>
<keyword evidence="10" id="KW-1185">Reference proteome</keyword>
<proteinExistence type="inferred from homology"/>
<feature type="coiled-coil region" evidence="7">
    <location>
        <begin position="503"/>
        <end position="530"/>
    </location>
</feature>
<dbReference type="SUPFAM" id="SSF54211">
    <property type="entry name" value="Ribosomal protein S5 domain 2-like"/>
    <property type="match status" value="1"/>
</dbReference>
<comment type="similarity">
    <text evidence="1 5">Belongs to the heat shock protein 90 family.</text>
</comment>
<feature type="binding site" evidence="6">
    <location>
        <position position="82"/>
    </location>
    <ligand>
        <name>ATP</name>
        <dbReference type="ChEBI" id="CHEBI:30616"/>
    </ligand>
</feature>
<keyword evidence="5" id="KW-0963">Cytoplasm</keyword>
<feature type="domain" description="Histidine kinase/HSP90-like ATPase" evidence="8">
    <location>
        <begin position="24"/>
        <end position="178"/>
    </location>
</feature>
<feature type="binding site" evidence="6">
    <location>
        <begin position="97"/>
        <end position="98"/>
    </location>
    <ligand>
        <name>ATP</name>
        <dbReference type="ChEBI" id="CHEBI:30616"/>
    </ligand>
</feature>
<feature type="binding site" evidence="6">
    <location>
        <position position="168"/>
    </location>
    <ligand>
        <name>ATP</name>
        <dbReference type="ChEBI" id="CHEBI:30616"/>
    </ligand>
</feature>
<dbReference type="GO" id="GO:0005524">
    <property type="term" value="F:ATP binding"/>
    <property type="evidence" value="ECO:0007669"/>
    <property type="project" value="UniProtKB-UniRule"/>
</dbReference>
<evidence type="ECO:0000259" key="8">
    <source>
        <dbReference type="SMART" id="SM00387"/>
    </source>
</evidence>
<dbReference type="PRINTS" id="PR00775">
    <property type="entry name" value="HEATSHOCK90"/>
</dbReference>
<comment type="subunit">
    <text evidence="5">Homodimer.</text>
</comment>
<dbReference type="InterPro" id="IPR037196">
    <property type="entry name" value="HSP90_C"/>
</dbReference>
<dbReference type="InterPro" id="IPR020575">
    <property type="entry name" value="Hsp90_N"/>
</dbReference>
<dbReference type="HAMAP" id="MF_00505">
    <property type="entry name" value="HSP90"/>
    <property type="match status" value="1"/>
</dbReference>